<dbReference type="EMBL" id="GG738861">
    <property type="protein sequence ID" value="EFC45894.1"/>
    <property type="molecule type" value="Genomic_DNA"/>
</dbReference>
<reference evidence="1 2" key="1">
    <citation type="journal article" date="2010" name="Cell">
        <title>The genome of Naegleria gruberi illuminates early eukaryotic versatility.</title>
        <authorList>
            <person name="Fritz-Laylin L.K."/>
            <person name="Prochnik S.E."/>
            <person name="Ginger M.L."/>
            <person name="Dacks J.B."/>
            <person name="Carpenter M.L."/>
            <person name="Field M.C."/>
            <person name="Kuo A."/>
            <person name="Paredez A."/>
            <person name="Chapman J."/>
            <person name="Pham J."/>
            <person name="Shu S."/>
            <person name="Neupane R."/>
            <person name="Cipriano M."/>
            <person name="Mancuso J."/>
            <person name="Tu H."/>
            <person name="Salamov A."/>
            <person name="Lindquist E."/>
            <person name="Shapiro H."/>
            <person name="Lucas S."/>
            <person name="Grigoriev I.V."/>
            <person name="Cande W.Z."/>
            <person name="Fulton C."/>
            <person name="Rokhsar D.S."/>
            <person name="Dawson S.C."/>
        </authorList>
    </citation>
    <scope>NUCLEOTIDE SEQUENCE [LARGE SCALE GENOMIC DNA]</scope>
    <source>
        <strain evidence="1 2">NEG-M</strain>
    </source>
</reference>
<dbReference type="Proteomes" id="UP000006671">
    <property type="component" value="Unassembled WGS sequence"/>
</dbReference>
<evidence type="ECO:0000313" key="2">
    <source>
        <dbReference type="Proteomes" id="UP000006671"/>
    </source>
</evidence>
<keyword evidence="2" id="KW-1185">Reference proteome</keyword>
<evidence type="ECO:0000313" key="1">
    <source>
        <dbReference type="EMBL" id="EFC45894.1"/>
    </source>
</evidence>
<sequence length="303" mass="34006">MAPSNATTPLEASQTRELFQITENLSTCQAMKMQLQSRLGSDAAEFFYFACMDTLSVVREQESSSFENNLLLNRKSSSVPSTCLSKLDIIVRTKEETWNPQDPEQVSTWIPNPRFNNDEAFTQKTFGAMADCFASDSSIVQRVQKKHQMLSKLSEGGMNSIMPTFTKTLRDLKEHNGGIKNSSSNEETKKLFDTFNKEAQQRFISCMKAQKNTIPAKNEEFSVAVATDRCSATSFENFFKGMILSCHKSVSSCVEQSRMKKNLESENVFGVLACVTDLQHITQEGCAKFAVEHIDELSRTSLD</sequence>
<dbReference type="RefSeq" id="XP_002678638.1">
    <property type="nucleotide sequence ID" value="XM_002678592.1"/>
</dbReference>
<dbReference type="AlphaFoldDB" id="D2VBE4"/>
<proteinExistence type="predicted"/>
<dbReference type="OMA" id="EFFYFAC"/>
<name>D2VBE4_NAEGR</name>
<organism evidence="2">
    <name type="scientific">Naegleria gruberi</name>
    <name type="common">Amoeba</name>
    <dbReference type="NCBI Taxonomy" id="5762"/>
    <lineage>
        <taxon>Eukaryota</taxon>
        <taxon>Discoba</taxon>
        <taxon>Heterolobosea</taxon>
        <taxon>Tetramitia</taxon>
        <taxon>Eutetramitia</taxon>
        <taxon>Vahlkampfiidae</taxon>
        <taxon>Naegleria</taxon>
    </lineage>
</organism>
<dbReference type="GeneID" id="8859006"/>
<dbReference type="InParanoid" id="D2VBE4"/>
<accession>D2VBE4</accession>
<gene>
    <name evidence="1" type="ORF">NAEGRDRAFT_66185</name>
</gene>
<dbReference type="KEGG" id="ngr:NAEGRDRAFT_66185"/>
<dbReference type="OrthoDB" id="10257740at2759"/>
<protein>
    <submittedName>
        <fullName evidence="1">Predicted protein</fullName>
    </submittedName>
</protein>
<dbReference type="VEuPathDB" id="AmoebaDB:NAEGRDRAFT_66185"/>